<dbReference type="GO" id="GO:0051536">
    <property type="term" value="F:iron-sulfur cluster binding"/>
    <property type="evidence" value="ECO:0007669"/>
    <property type="project" value="UniProtKB-KW"/>
</dbReference>
<dbReference type="GO" id="GO:0016491">
    <property type="term" value="F:oxidoreductase activity"/>
    <property type="evidence" value="ECO:0007669"/>
    <property type="project" value="InterPro"/>
</dbReference>
<dbReference type="Pfam" id="PF04879">
    <property type="entry name" value="Molybdop_Fe4S4"/>
    <property type="match status" value="1"/>
</dbReference>
<comment type="caution">
    <text evidence="5">The sequence shown here is derived from an EMBL/GenBank/DDBJ whole genome shotgun (WGS) entry which is preliminary data.</text>
</comment>
<evidence type="ECO:0000256" key="1">
    <source>
        <dbReference type="ARBA" id="ARBA00022723"/>
    </source>
</evidence>
<evidence type="ECO:0000259" key="4">
    <source>
        <dbReference type="PROSITE" id="PS51669"/>
    </source>
</evidence>
<evidence type="ECO:0000313" key="5">
    <source>
        <dbReference type="EMBL" id="HAD8867318.1"/>
    </source>
</evidence>
<reference evidence="5" key="1">
    <citation type="journal article" date="2018" name="Genome Biol.">
        <title>SKESA: strategic k-mer extension for scrupulous assemblies.</title>
        <authorList>
            <person name="Souvorov A."/>
            <person name="Agarwala R."/>
            <person name="Lipman D.J."/>
        </authorList>
    </citation>
    <scope>NUCLEOTIDE SEQUENCE</scope>
    <source>
        <strain evidence="6">R15.1194</strain>
        <strain evidence="5">SG05.100</strain>
    </source>
</reference>
<feature type="domain" description="4Fe-4S Mo/W bis-MGD-type" evidence="4">
    <location>
        <begin position="62"/>
        <end position="121"/>
    </location>
</feature>
<dbReference type="AlphaFoldDB" id="A0A722EHY2"/>
<name>A0A722EHY2_SALER</name>
<feature type="non-terminal residue" evidence="5">
    <location>
        <position position="121"/>
    </location>
</feature>
<evidence type="ECO:0000256" key="3">
    <source>
        <dbReference type="ARBA" id="ARBA00023014"/>
    </source>
</evidence>
<protein>
    <submittedName>
        <fullName evidence="5">Dimethyl sulfoxide reductase subunit A</fullName>
    </submittedName>
</protein>
<dbReference type="PANTHER" id="PTHR43742">
    <property type="entry name" value="TRIMETHYLAMINE-N-OXIDE REDUCTASE"/>
    <property type="match status" value="1"/>
</dbReference>
<reference evidence="5" key="2">
    <citation type="submission" date="2019-01" db="EMBL/GenBank/DDBJ databases">
        <authorList>
            <consortium name="NCBI Pathogen Detection Project"/>
        </authorList>
    </citation>
    <scope>NUCLEOTIDE SEQUENCE</scope>
    <source>
        <strain evidence="6">R15.1194</strain>
        <strain evidence="5">SG05.100</strain>
    </source>
</reference>
<dbReference type="Gene3D" id="3.40.50.12440">
    <property type="match status" value="1"/>
</dbReference>
<dbReference type="EMBL" id="DAAQKF010000041">
    <property type="protein sequence ID" value="HAD9686403.1"/>
    <property type="molecule type" value="Genomic_DNA"/>
</dbReference>
<dbReference type="SMART" id="SM00926">
    <property type="entry name" value="Molybdop_Fe4S4"/>
    <property type="match status" value="1"/>
</dbReference>
<dbReference type="PROSITE" id="PS51318">
    <property type="entry name" value="TAT"/>
    <property type="match status" value="1"/>
</dbReference>
<dbReference type="GO" id="GO:0030288">
    <property type="term" value="C:outer membrane-bounded periplasmic space"/>
    <property type="evidence" value="ECO:0007669"/>
    <property type="project" value="TreeGrafter"/>
</dbReference>
<dbReference type="SUPFAM" id="SSF53706">
    <property type="entry name" value="Formate dehydrogenase/DMSO reductase, domains 1-3"/>
    <property type="match status" value="1"/>
</dbReference>
<dbReference type="InterPro" id="IPR006311">
    <property type="entry name" value="TAT_signal"/>
</dbReference>
<dbReference type="PANTHER" id="PTHR43742:SF3">
    <property type="entry name" value="DIMETHYL SULFOXIDE REDUCTASE DMSA"/>
    <property type="match status" value="1"/>
</dbReference>
<evidence type="ECO:0000256" key="2">
    <source>
        <dbReference type="ARBA" id="ARBA00023004"/>
    </source>
</evidence>
<evidence type="ECO:0000313" key="6">
    <source>
        <dbReference type="EMBL" id="HAD9686403.1"/>
    </source>
</evidence>
<dbReference type="EMBL" id="DAAQDR010000032">
    <property type="protein sequence ID" value="HAD8867318.1"/>
    <property type="molecule type" value="Genomic_DNA"/>
</dbReference>
<sequence length="121" mass="13273">MGFYLTSRIMKNIKSQGNGEQPAISRRHFIQASSALIALPFVSSPATAQARAVTATENRPAEKVVQTCSTFDCGGKCDIRAHVSDGIVTRISTRPDNALDAQMPVMRACVRGRAYRKFVYH</sequence>
<dbReference type="InterPro" id="IPR006963">
    <property type="entry name" value="Mopterin_OxRdtase_4Fe-4S_dom"/>
</dbReference>
<keyword evidence="1" id="KW-0479">Metal-binding</keyword>
<dbReference type="InterPro" id="IPR050612">
    <property type="entry name" value="Prok_Mopterin_Oxidored"/>
</dbReference>
<gene>
    <name evidence="5" type="ORF">G1337_22710</name>
    <name evidence="6" type="ORF">G1522_22145</name>
</gene>
<organism evidence="5">
    <name type="scientific">Salmonella enterica</name>
    <name type="common">Salmonella choleraesuis</name>
    <dbReference type="NCBI Taxonomy" id="28901"/>
    <lineage>
        <taxon>Bacteria</taxon>
        <taxon>Pseudomonadati</taxon>
        <taxon>Pseudomonadota</taxon>
        <taxon>Gammaproteobacteria</taxon>
        <taxon>Enterobacterales</taxon>
        <taxon>Enterobacteriaceae</taxon>
        <taxon>Salmonella</taxon>
    </lineage>
</organism>
<proteinExistence type="predicted"/>
<dbReference type="PROSITE" id="PS51669">
    <property type="entry name" value="4FE4S_MOW_BIS_MGD"/>
    <property type="match status" value="1"/>
</dbReference>
<accession>A0A722EHY2</accession>
<dbReference type="GO" id="GO:0030151">
    <property type="term" value="F:molybdenum ion binding"/>
    <property type="evidence" value="ECO:0007669"/>
    <property type="project" value="TreeGrafter"/>
</dbReference>
<keyword evidence="2" id="KW-0408">Iron</keyword>
<dbReference type="GO" id="GO:0009055">
    <property type="term" value="F:electron transfer activity"/>
    <property type="evidence" value="ECO:0007669"/>
    <property type="project" value="TreeGrafter"/>
</dbReference>
<keyword evidence="3" id="KW-0411">Iron-sulfur</keyword>
<dbReference type="GO" id="GO:0009061">
    <property type="term" value="P:anaerobic respiration"/>
    <property type="evidence" value="ECO:0007669"/>
    <property type="project" value="TreeGrafter"/>
</dbReference>